<comment type="caution">
    <text evidence="1">The sequence shown here is derived from an EMBL/GenBank/DDBJ whole genome shotgun (WGS) entry which is preliminary data.</text>
</comment>
<keyword evidence="2" id="KW-1185">Reference proteome</keyword>
<dbReference type="Gene3D" id="3.60.40.10">
    <property type="entry name" value="PPM-type phosphatase domain"/>
    <property type="match status" value="1"/>
</dbReference>
<dbReference type="AlphaFoldDB" id="A0ABD1WPF7"/>
<evidence type="ECO:0000313" key="1">
    <source>
        <dbReference type="EMBL" id="KAL2551563.1"/>
    </source>
</evidence>
<reference evidence="2" key="1">
    <citation type="submission" date="2024-07" db="EMBL/GenBank/DDBJ databases">
        <title>Two chromosome-level genome assemblies of Korean endemic species Abeliophyllum distichum and Forsythia ovata (Oleaceae).</title>
        <authorList>
            <person name="Jang H."/>
        </authorList>
    </citation>
    <scope>NUCLEOTIDE SEQUENCE [LARGE SCALE GENOMIC DNA]</scope>
</reference>
<accession>A0ABD1WPF7</accession>
<proteinExistence type="predicted"/>
<organism evidence="1 2">
    <name type="scientific">Forsythia ovata</name>
    <dbReference type="NCBI Taxonomy" id="205694"/>
    <lineage>
        <taxon>Eukaryota</taxon>
        <taxon>Viridiplantae</taxon>
        <taxon>Streptophyta</taxon>
        <taxon>Embryophyta</taxon>
        <taxon>Tracheophyta</taxon>
        <taxon>Spermatophyta</taxon>
        <taxon>Magnoliopsida</taxon>
        <taxon>eudicotyledons</taxon>
        <taxon>Gunneridae</taxon>
        <taxon>Pentapetalae</taxon>
        <taxon>asterids</taxon>
        <taxon>lamiids</taxon>
        <taxon>Lamiales</taxon>
        <taxon>Oleaceae</taxon>
        <taxon>Forsythieae</taxon>
        <taxon>Forsythia</taxon>
    </lineage>
</organism>
<sequence length="144" mass="15479">MISPSPISLISLSFSARPSSPSPLLFQPSLTPQLSVAFRCDGKLLAAGDLTGTVHVFDVAGVWAVRDFQLLAGTEGGEGRSGWLTWSVATCIGRRDYMEDVVTIHSDFMSIPCAKFGRCLLPELHAENDSQVCYFAVFDGYGGS</sequence>
<dbReference type="EMBL" id="JBFOLJ010000002">
    <property type="protein sequence ID" value="KAL2551563.1"/>
    <property type="molecule type" value="Genomic_DNA"/>
</dbReference>
<gene>
    <name evidence="1" type="ORF">Fot_05182</name>
</gene>
<protein>
    <submittedName>
        <fullName evidence="1">PPM-type phosphatase domain superfamily</fullName>
    </submittedName>
</protein>
<dbReference type="InterPro" id="IPR036457">
    <property type="entry name" value="PPM-type-like_dom_sf"/>
</dbReference>
<dbReference type="SUPFAM" id="SSF81606">
    <property type="entry name" value="PP2C-like"/>
    <property type="match status" value="1"/>
</dbReference>
<evidence type="ECO:0000313" key="2">
    <source>
        <dbReference type="Proteomes" id="UP001604277"/>
    </source>
</evidence>
<name>A0ABD1WPF7_9LAMI</name>
<dbReference type="Proteomes" id="UP001604277">
    <property type="component" value="Unassembled WGS sequence"/>
</dbReference>